<dbReference type="EMBL" id="CP012543">
    <property type="protein sequence ID" value="QCD47781.1"/>
    <property type="molecule type" value="Genomic_DNA"/>
</dbReference>
<organism evidence="2 3">
    <name type="scientific">Campylobacter rectus</name>
    <name type="common">Wolinella recta</name>
    <dbReference type="NCBI Taxonomy" id="203"/>
    <lineage>
        <taxon>Bacteria</taxon>
        <taxon>Pseudomonadati</taxon>
        <taxon>Campylobacterota</taxon>
        <taxon>Epsilonproteobacteria</taxon>
        <taxon>Campylobacterales</taxon>
        <taxon>Campylobacteraceae</taxon>
        <taxon>Campylobacter</taxon>
    </lineage>
</organism>
<reference evidence="2 3" key="1">
    <citation type="submission" date="2016-07" db="EMBL/GenBank/DDBJ databases">
        <title>Comparative genomics of the Campylobacter concisus group.</title>
        <authorList>
            <person name="Miller W.G."/>
            <person name="Yee E."/>
            <person name="Chapman M.H."/>
            <person name="Huynh S."/>
            <person name="Bono J.L."/>
            <person name="On S.L.W."/>
            <person name="StLeger J."/>
            <person name="Foster G."/>
            <person name="Parker C.T."/>
        </authorList>
    </citation>
    <scope>NUCLEOTIDE SEQUENCE [LARGE SCALE GENOMIC DNA]</scope>
    <source>
        <strain evidence="2 3">ATCC 33238</strain>
    </source>
</reference>
<sequence length="214" mass="24962">MKFILSILAVLAIVFLVGCSAKDTRDNKLSNSEITKLGKKYGGVYVFNKKFEKEIDDREKEREAVNRQILDEVSRISDKDERNKKMRKLLKERYYGNPKIAQTLSNGKKYYTATRAYGEDYNKQAKLPEIYKEKIINFIGQEDYNKFKPSMLLSYFYVDDNKNIIPIVVSVYYTIGYTKFGFFGDEGRGFSLSRRDVKDVGGDSVFYLEDLEQR</sequence>
<feature type="chain" id="PRO_5026229528" description="tRNA 2-selenouridine synthase" evidence="1">
    <location>
        <begin position="22"/>
        <end position="214"/>
    </location>
</feature>
<dbReference type="RefSeq" id="WP_171992745.1">
    <property type="nucleotide sequence ID" value="NZ_CP012543.1"/>
</dbReference>
<dbReference type="PROSITE" id="PS51257">
    <property type="entry name" value="PROKAR_LIPOPROTEIN"/>
    <property type="match status" value="1"/>
</dbReference>
<name>A0A6G5QQ85_CAMRE</name>
<proteinExistence type="predicted"/>
<accession>A0A6G5QQ85</accession>
<dbReference type="KEGG" id="crx:CRECT_2180"/>
<keyword evidence="1" id="KW-0732">Signal</keyword>
<protein>
    <recommendedName>
        <fullName evidence="4">tRNA 2-selenouridine synthase</fullName>
    </recommendedName>
</protein>
<evidence type="ECO:0000313" key="2">
    <source>
        <dbReference type="EMBL" id="QCD47781.1"/>
    </source>
</evidence>
<feature type="signal peptide" evidence="1">
    <location>
        <begin position="1"/>
        <end position="21"/>
    </location>
</feature>
<dbReference type="AlphaFoldDB" id="A0A6G5QQ85"/>
<gene>
    <name evidence="2" type="ORF">CRECT_2180</name>
</gene>
<evidence type="ECO:0000256" key="1">
    <source>
        <dbReference type="SAM" id="SignalP"/>
    </source>
</evidence>
<evidence type="ECO:0008006" key="4">
    <source>
        <dbReference type="Google" id="ProtNLM"/>
    </source>
</evidence>
<dbReference type="Proteomes" id="UP000502377">
    <property type="component" value="Chromosome"/>
</dbReference>
<evidence type="ECO:0000313" key="3">
    <source>
        <dbReference type="Proteomes" id="UP000502377"/>
    </source>
</evidence>